<gene>
    <name evidence="1" type="ORF">GC722_02920</name>
</gene>
<name>A0A6A9UTS4_9ACTN</name>
<organism evidence="1 2">
    <name type="scientific">Auraticoccus cholistanensis</name>
    <dbReference type="NCBI Taxonomy" id="2656650"/>
    <lineage>
        <taxon>Bacteria</taxon>
        <taxon>Bacillati</taxon>
        <taxon>Actinomycetota</taxon>
        <taxon>Actinomycetes</taxon>
        <taxon>Propionibacteriales</taxon>
        <taxon>Propionibacteriaceae</taxon>
        <taxon>Auraticoccus</taxon>
    </lineage>
</organism>
<accession>A0A6A9UTS4</accession>
<dbReference type="EMBL" id="WPCU01000004">
    <property type="protein sequence ID" value="MVA74984.1"/>
    <property type="molecule type" value="Genomic_DNA"/>
</dbReference>
<comment type="caution">
    <text evidence="1">The sequence shown here is derived from an EMBL/GenBank/DDBJ whole genome shotgun (WGS) entry which is preliminary data.</text>
</comment>
<evidence type="ECO:0000313" key="2">
    <source>
        <dbReference type="Proteomes" id="UP000435304"/>
    </source>
</evidence>
<proteinExistence type="predicted"/>
<sequence length="78" mass="8627">MKILSHDSRWSGDDESADDTLIIATTREELATMAAAINEALEAVEEWEFGTRLGVTSDQARALRDGLSEVLRTAHRPK</sequence>
<dbReference type="RefSeq" id="WP_156607846.1">
    <property type="nucleotide sequence ID" value="NZ_WPCU01000004.1"/>
</dbReference>
<dbReference type="Proteomes" id="UP000435304">
    <property type="component" value="Unassembled WGS sequence"/>
</dbReference>
<dbReference type="AlphaFoldDB" id="A0A6A9UTS4"/>
<keyword evidence="2" id="KW-1185">Reference proteome</keyword>
<reference evidence="1 2" key="1">
    <citation type="submission" date="2019-12" db="EMBL/GenBank/DDBJ databases">
        <title>Auraticoccus cholistani sp. nov., an actinomycete isolated from soil of Cholistan desert.</title>
        <authorList>
            <person name="Cheema M.T."/>
        </authorList>
    </citation>
    <scope>NUCLEOTIDE SEQUENCE [LARGE SCALE GENOMIC DNA]</scope>
    <source>
        <strain evidence="1 2">F435</strain>
    </source>
</reference>
<evidence type="ECO:0000313" key="1">
    <source>
        <dbReference type="EMBL" id="MVA74984.1"/>
    </source>
</evidence>
<protein>
    <submittedName>
        <fullName evidence="1">Uncharacterized protein</fullName>
    </submittedName>
</protein>